<protein>
    <recommendedName>
        <fullName evidence="3">Terminase</fullName>
    </recommendedName>
</protein>
<accession>A0ABM7WAL6</accession>
<organism evidence="1 2">
    <name type="scientific">Desulfofustis limnaeus</name>
    <dbReference type="NCBI Taxonomy" id="2740163"/>
    <lineage>
        <taxon>Bacteria</taxon>
        <taxon>Pseudomonadati</taxon>
        <taxon>Thermodesulfobacteriota</taxon>
        <taxon>Desulfobulbia</taxon>
        <taxon>Desulfobulbales</taxon>
        <taxon>Desulfocapsaceae</taxon>
        <taxon>Desulfofustis</taxon>
    </lineage>
</organism>
<evidence type="ECO:0000313" key="2">
    <source>
        <dbReference type="Proteomes" id="UP000830055"/>
    </source>
</evidence>
<sequence length="529" mass="58718">MQAYVTRRRDELLSTLLDRMNTTFADEESALEQYQTNPVAFAENVLEESLTGDVKRLMESVRDYPITIARSANATGKTHGAARVAVWFYKSFPGSQVYTAAAPPQANLEKLLWGELGGLIEQHPKLFQNDTTKNLHIERSAQSFITGVSIPLSGTAAQRQAKFSGKHAPHLLFIVDEGDAVPDEIFTAIESCLSGGHGRLLVMFNPRAEQGEVYRMERDGRANIVELTAFNHPNVRTGETVIMGAVDRQTAVRRIQQWSRPLSERERPDSNCFKVPSFLEGATAVDQAGRFLPPLQGGWRKITEPAFSYMVLGRYPAQSARQLISREWIDRARSRWDAYVGQHGEVAPVGTRAKMGLDVGEFGTDANAACFRYGGFVERLVTWSGVDPLMTADRAVEEFLSRDVSRCSVDATGVGAGVAPQMARMGCLAHSVKVASSPNEASELGDFGLLRDQLWWSVREWLRTDSGAMLPPDEQLIEELLCPTYDTEGGKVRIMKKGVMRDLLKRSPDRADALCLTFHEPALLFSFLE</sequence>
<dbReference type="RefSeq" id="WP_284151403.1">
    <property type="nucleotide sequence ID" value="NZ_AP025516.1"/>
</dbReference>
<dbReference type="InterPro" id="IPR027417">
    <property type="entry name" value="P-loop_NTPase"/>
</dbReference>
<dbReference type="Proteomes" id="UP000830055">
    <property type="component" value="Chromosome"/>
</dbReference>
<dbReference type="Gene3D" id="3.30.420.240">
    <property type="match status" value="1"/>
</dbReference>
<name>A0ABM7WAL6_9BACT</name>
<gene>
    <name evidence="1" type="ORF">DPPLL_23770</name>
</gene>
<dbReference type="Gene3D" id="3.40.50.300">
    <property type="entry name" value="P-loop containing nucleotide triphosphate hydrolases"/>
    <property type="match status" value="1"/>
</dbReference>
<reference evidence="1 2" key="1">
    <citation type="submission" date="2022-01" db="EMBL/GenBank/DDBJ databases">
        <title>Desulfofustis limnae sp. nov., a novel mesophilic sulfate-reducing bacterium isolated from marsh soil.</title>
        <authorList>
            <person name="Watanabe M."/>
            <person name="Takahashi A."/>
            <person name="Kojima H."/>
            <person name="Fukui M."/>
        </authorList>
    </citation>
    <scope>NUCLEOTIDE SEQUENCE [LARGE SCALE GENOMIC DNA]</scope>
    <source>
        <strain evidence="1 2">PPLL</strain>
    </source>
</reference>
<evidence type="ECO:0000313" key="1">
    <source>
        <dbReference type="EMBL" id="BDD88012.1"/>
    </source>
</evidence>
<keyword evidence="2" id="KW-1185">Reference proteome</keyword>
<evidence type="ECO:0008006" key="3">
    <source>
        <dbReference type="Google" id="ProtNLM"/>
    </source>
</evidence>
<proteinExistence type="predicted"/>
<dbReference type="EMBL" id="AP025516">
    <property type="protein sequence ID" value="BDD88012.1"/>
    <property type="molecule type" value="Genomic_DNA"/>
</dbReference>